<keyword evidence="7" id="KW-0862">Zinc</keyword>
<dbReference type="InterPro" id="IPR041489">
    <property type="entry name" value="PDZ_6"/>
</dbReference>
<dbReference type="GO" id="GO:0006508">
    <property type="term" value="P:proteolysis"/>
    <property type="evidence" value="ECO:0007669"/>
    <property type="project" value="UniProtKB-KW"/>
</dbReference>
<gene>
    <name evidence="15" type="ORF">GCM10022402_48520</name>
</gene>
<dbReference type="PANTHER" id="PTHR42837:SF2">
    <property type="entry name" value="MEMBRANE METALLOPROTEASE ARASP2, CHLOROPLASTIC-RELATED"/>
    <property type="match status" value="1"/>
</dbReference>
<keyword evidence="10 12" id="KW-0472">Membrane</keyword>
<dbReference type="RefSeq" id="WP_344977107.1">
    <property type="nucleotide sequence ID" value="NZ_BAABDD010000047.1"/>
</dbReference>
<comment type="similarity">
    <text evidence="3">Belongs to the peptidase M50B family.</text>
</comment>
<evidence type="ECO:0000256" key="1">
    <source>
        <dbReference type="ARBA" id="ARBA00001947"/>
    </source>
</evidence>
<dbReference type="Pfam" id="PF02163">
    <property type="entry name" value="Peptidase_M50"/>
    <property type="match status" value="1"/>
</dbReference>
<feature type="domain" description="PDZ" evidence="14">
    <location>
        <begin position="186"/>
        <end position="230"/>
    </location>
</feature>
<reference evidence="16" key="1">
    <citation type="journal article" date="2019" name="Int. J. Syst. Evol. Microbiol.">
        <title>The Global Catalogue of Microorganisms (GCM) 10K type strain sequencing project: providing services to taxonomists for standard genome sequencing and annotation.</title>
        <authorList>
            <consortium name="The Broad Institute Genomics Platform"/>
            <consortium name="The Broad Institute Genome Sequencing Center for Infectious Disease"/>
            <person name="Wu L."/>
            <person name="Ma J."/>
        </authorList>
    </citation>
    <scope>NUCLEOTIDE SEQUENCE [LARGE SCALE GENOMIC DNA]</scope>
    <source>
        <strain evidence="16">JCM 17137</strain>
    </source>
</reference>
<evidence type="ECO:0000256" key="10">
    <source>
        <dbReference type="ARBA" id="ARBA00023136"/>
    </source>
</evidence>
<dbReference type="SUPFAM" id="SSF50156">
    <property type="entry name" value="PDZ domain-like"/>
    <property type="match status" value="1"/>
</dbReference>
<sequence>MAVLLTTVGIVLFALGLLFSIAWHELGHLSTAKMFGIRCTQYMVGFGKTLWSRRIGDTEYGLKLVPLGGYVRMVGMIPPAEKQRDDSAAKPMSRWRAMIEEAREASYVEAGPEDANRQFYQRPPWKRIIVMVAGPAMNLILAVLIFAVVLMGIGMPQYTTVVSQVHDCVLPAGTAQTECAEDAAPTPAAQAGLLPGDHIVGVAGQETDTWGEVSAAIKDNIGPVTLTVVRDGEEMTLRTELIENQVVVRDEAGNPVPELDDSGEPVTDEQGRQVPQTTSAGFLGISPEQERRPLSPVESATVMGDMMVGVGEAIVTLPAKVPGVFGAAFLGEERALDSPVGIVGASRIGGEILAQPIPLIDRAAFMLNLLASVNLFLFAFNMLPILPLDGGHIIGAVWESIRRNWAKLTKRPDPGPFDVAKLMPVAYLVVACFLGFSLMLLVADIVNPVRLIQ</sequence>
<evidence type="ECO:0000256" key="12">
    <source>
        <dbReference type="SAM" id="Phobius"/>
    </source>
</evidence>
<evidence type="ECO:0000259" key="14">
    <source>
        <dbReference type="Pfam" id="PF17820"/>
    </source>
</evidence>
<comment type="caution">
    <text evidence="15">The sequence shown here is derived from an EMBL/GenBank/DDBJ whole genome shotgun (WGS) entry which is preliminary data.</text>
</comment>
<evidence type="ECO:0000256" key="2">
    <source>
        <dbReference type="ARBA" id="ARBA00004141"/>
    </source>
</evidence>
<feature type="region of interest" description="Disordered" evidence="11">
    <location>
        <begin position="252"/>
        <end position="274"/>
    </location>
</feature>
<evidence type="ECO:0000313" key="16">
    <source>
        <dbReference type="Proteomes" id="UP001500908"/>
    </source>
</evidence>
<organism evidence="15 16">
    <name type="scientific">Salinactinospora qingdaonensis</name>
    <dbReference type="NCBI Taxonomy" id="702744"/>
    <lineage>
        <taxon>Bacteria</taxon>
        <taxon>Bacillati</taxon>
        <taxon>Actinomycetota</taxon>
        <taxon>Actinomycetes</taxon>
        <taxon>Streptosporangiales</taxon>
        <taxon>Nocardiopsidaceae</taxon>
        <taxon>Salinactinospora</taxon>
    </lineage>
</organism>
<keyword evidence="6" id="KW-0378">Hydrolase</keyword>
<feature type="transmembrane region" description="Helical" evidence="12">
    <location>
        <begin position="425"/>
        <end position="446"/>
    </location>
</feature>
<keyword evidence="8 12" id="KW-1133">Transmembrane helix</keyword>
<feature type="transmembrane region" description="Helical" evidence="12">
    <location>
        <begin position="363"/>
        <end position="383"/>
    </location>
</feature>
<dbReference type="InterPro" id="IPR036034">
    <property type="entry name" value="PDZ_sf"/>
</dbReference>
<evidence type="ECO:0000259" key="13">
    <source>
        <dbReference type="Pfam" id="PF02163"/>
    </source>
</evidence>
<evidence type="ECO:0000256" key="8">
    <source>
        <dbReference type="ARBA" id="ARBA00022989"/>
    </source>
</evidence>
<proteinExistence type="inferred from homology"/>
<accession>A0ABP7GGZ1</accession>
<evidence type="ECO:0000256" key="9">
    <source>
        <dbReference type="ARBA" id="ARBA00023049"/>
    </source>
</evidence>
<dbReference type="GO" id="GO:0008233">
    <property type="term" value="F:peptidase activity"/>
    <property type="evidence" value="ECO:0007669"/>
    <property type="project" value="UniProtKB-KW"/>
</dbReference>
<evidence type="ECO:0000256" key="3">
    <source>
        <dbReference type="ARBA" id="ARBA00007931"/>
    </source>
</evidence>
<keyword evidence="4 15" id="KW-0645">Protease</keyword>
<keyword evidence="9" id="KW-0482">Metalloprotease</keyword>
<evidence type="ECO:0000256" key="4">
    <source>
        <dbReference type="ARBA" id="ARBA00022670"/>
    </source>
</evidence>
<evidence type="ECO:0000256" key="7">
    <source>
        <dbReference type="ARBA" id="ARBA00022833"/>
    </source>
</evidence>
<dbReference type="Pfam" id="PF17820">
    <property type="entry name" value="PDZ_6"/>
    <property type="match status" value="1"/>
</dbReference>
<name>A0ABP7GGZ1_9ACTN</name>
<dbReference type="Proteomes" id="UP001500908">
    <property type="component" value="Unassembled WGS sequence"/>
</dbReference>
<evidence type="ECO:0000256" key="6">
    <source>
        <dbReference type="ARBA" id="ARBA00022801"/>
    </source>
</evidence>
<evidence type="ECO:0000256" key="11">
    <source>
        <dbReference type="SAM" id="MobiDB-lite"/>
    </source>
</evidence>
<evidence type="ECO:0000256" key="5">
    <source>
        <dbReference type="ARBA" id="ARBA00022692"/>
    </source>
</evidence>
<dbReference type="PANTHER" id="PTHR42837">
    <property type="entry name" value="REGULATOR OF SIGMA-E PROTEASE RSEP"/>
    <property type="match status" value="1"/>
</dbReference>
<comment type="cofactor">
    <cofactor evidence="1">
        <name>Zn(2+)</name>
        <dbReference type="ChEBI" id="CHEBI:29105"/>
    </cofactor>
</comment>
<dbReference type="Gene3D" id="2.30.42.10">
    <property type="match status" value="1"/>
</dbReference>
<protein>
    <submittedName>
        <fullName evidence="15">Site-2 protease family protein</fullName>
    </submittedName>
</protein>
<comment type="subcellular location">
    <subcellularLocation>
        <location evidence="2">Membrane</location>
        <topology evidence="2">Multi-pass membrane protein</topology>
    </subcellularLocation>
</comment>
<dbReference type="InterPro" id="IPR008915">
    <property type="entry name" value="Peptidase_M50"/>
</dbReference>
<keyword evidence="16" id="KW-1185">Reference proteome</keyword>
<dbReference type="InterPro" id="IPR004387">
    <property type="entry name" value="Pept_M50_Zn"/>
</dbReference>
<evidence type="ECO:0000313" key="15">
    <source>
        <dbReference type="EMBL" id="GAA3765529.1"/>
    </source>
</evidence>
<feature type="compositionally biased region" description="Acidic residues" evidence="11">
    <location>
        <begin position="258"/>
        <end position="267"/>
    </location>
</feature>
<feature type="transmembrane region" description="Helical" evidence="12">
    <location>
        <begin position="128"/>
        <end position="153"/>
    </location>
</feature>
<dbReference type="EMBL" id="BAABDD010000047">
    <property type="protein sequence ID" value="GAA3765529.1"/>
    <property type="molecule type" value="Genomic_DNA"/>
</dbReference>
<keyword evidence="5 12" id="KW-0812">Transmembrane</keyword>
<feature type="domain" description="Peptidase M50" evidence="13">
    <location>
        <begin position="13"/>
        <end position="405"/>
    </location>
</feature>
<dbReference type="CDD" id="cd06163">
    <property type="entry name" value="S2P-M50_PDZ_RseP-like"/>
    <property type="match status" value="1"/>
</dbReference>